<accession>A0A9N8QID4</accession>
<keyword evidence="2" id="KW-1133">Transmembrane helix</keyword>
<keyword evidence="2" id="KW-0472">Membrane</keyword>
<sequence length="185" mass="19488">MSPPIQRKRDDSRTLQTLTSALQPLSGASHIAHKLQHTHYLALLASVGAAVVLIVLAGILVPVVGAGRTGSAALGVVYALFVLLAVGAGFTGTTMLYSAFVGGEWEKRSLRIIMKTIELELTLIKQRLKESDPRTSGNLAQSSSSSETTTGAAHRGSGSGSARQRNGVSDIVTRDRRSSTLSRPP</sequence>
<feature type="transmembrane region" description="Helical" evidence="2">
    <location>
        <begin position="40"/>
        <end position="64"/>
    </location>
</feature>
<dbReference type="EMBL" id="CAJHJF010004845">
    <property type="protein sequence ID" value="CAD6945751.1"/>
    <property type="molecule type" value="Genomic_DNA"/>
</dbReference>
<feature type="transmembrane region" description="Helical" evidence="2">
    <location>
        <begin position="76"/>
        <end position="101"/>
    </location>
</feature>
<keyword evidence="2" id="KW-0812">Transmembrane</keyword>
<feature type="non-terminal residue" evidence="3">
    <location>
        <position position="185"/>
    </location>
</feature>
<evidence type="ECO:0000256" key="2">
    <source>
        <dbReference type="SAM" id="Phobius"/>
    </source>
</evidence>
<feature type="compositionally biased region" description="Low complexity" evidence="1">
    <location>
        <begin position="142"/>
        <end position="167"/>
    </location>
</feature>
<dbReference type="Proteomes" id="UP000836404">
    <property type="component" value="Unassembled WGS sequence"/>
</dbReference>
<organism evidence="3 4">
    <name type="scientific">Tilletia laevis</name>
    <dbReference type="NCBI Taxonomy" id="157183"/>
    <lineage>
        <taxon>Eukaryota</taxon>
        <taxon>Fungi</taxon>
        <taxon>Dikarya</taxon>
        <taxon>Basidiomycota</taxon>
        <taxon>Ustilaginomycotina</taxon>
        <taxon>Exobasidiomycetes</taxon>
        <taxon>Tilletiales</taxon>
        <taxon>Tilletiaceae</taxon>
        <taxon>Tilletia</taxon>
    </lineage>
</organism>
<gene>
    <name evidence="3" type="ORF">JKILLFL_G1997</name>
</gene>
<evidence type="ECO:0000256" key="1">
    <source>
        <dbReference type="SAM" id="MobiDB-lite"/>
    </source>
</evidence>
<evidence type="ECO:0000313" key="4">
    <source>
        <dbReference type="Proteomes" id="UP000836404"/>
    </source>
</evidence>
<reference evidence="3 4" key="1">
    <citation type="submission" date="2020-10" db="EMBL/GenBank/DDBJ databases">
        <authorList>
            <person name="Sedaghatjoo S."/>
        </authorList>
    </citation>
    <scope>NUCLEOTIDE SEQUENCE [LARGE SCALE GENOMIC DNA]</scope>
    <source>
        <strain evidence="3 4">LLFL</strain>
    </source>
</reference>
<protein>
    <submittedName>
        <fullName evidence="3">Uncharacterized protein</fullName>
    </submittedName>
</protein>
<keyword evidence="4" id="KW-1185">Reference proteome</keyword>
<evidence type="ECO:0000313" key="3">
    <source>
        <dbReference type="EMBL" id="CAD6945751.1"/>
    </source>
</evidence>
<dbReference type="AlphaFoldDB" id="A0A9N8QID4"/>
<proteinExistence type="predicted"/>
<name>A0A9N8QID4_9BASI</name>
<comment type="caution">
    <text evidence="3">The sequence shown here is derived from an EMBL/GenBank/DDBJ whole genome shotgun (WGS) entry which is preliminary data.</text>
</comment>
<feature type="region of interest" description="Disordered" evidence="1">
    <location>
        <begin position="132"/>
        <end position="185"/>
    </location>
</feature>